<comment type="caution">
    <text evidence="2">The sequence shown here is derived from an EMBL/GenBank/DDBJ whole genome shotgun (WGS) entry which is preliminary data.</text>
</comment>
<dbReference type="EMBL" id="JABANM010002823">
    <property type="protein sequence ID" value="KAF4751933.1"/>
    <property type="molecule type" value="Genomic_DNA"/>
</dbReference>
<dbReference type="AlphaFoldDB" id="A0A7J6U334"/>
<sequence length="85" mass="9353">MATLANFILGTVPILISAMSLRAASQLGEMVGGPAREISVVGNLSHPSCKIHYESMEMHVSRFPEYMLMEAKTNRATGVRVRVQY</sequence>
<evidence type="ECO:0000256" key="1">
    <source>
        <dbReference type="SAM" id="SignalP"/>
    </source>
</evidence>
<evidence type="ECO:0000313" key="2">
    <source>
        <dbReference type="EMBL" id="KAF4751933.1"/>
    </source>
</evidence>
<reference evidence="2 3" key="1">
    <citation type="submission" date="2020-04" db="EMBL/GenBank/DDBJ databases">
        <title>Perkinsus olseni comparative genomics.</title>
        <authorList>
            <person name="Bogema D.R."/>
        </authorList>
    </citation>
    <scope>NUCLEOTIDE SEQUENCE [LARGE SCALE GENOMIC DNA]</scope>
    <source>
        <strain evidence="2">ATCC PRA-205</strain>
    </source>
</reference>
<evidence type="ECO:0000313" key="3">
    <source>
        <dbReference type="Proteomes" id="UP000574390"/>
    </source>
</evidence>
<feature type="chain" id="PRO_5029663465" evidence="1">
    <location>
        <begin position="19"/>
        <end position="85"/>
    </location>
</feature>
<protein>
    <submittedName>
        <fullName evidence="2">Uncharacterized protein</fullName>
    </submittedName>
</protein>
<keyword evidence="1" id="KW-0732">Signal</keyword>
<dbReference type="Proteomes" id="UP000574390">
    <property type="component" value="Unassembled WGS sequence"/>
</dbReference>
<name>A0A7J6U334_PEROL</name>
<accession>A0A7J6U334</accession>
<organism evidence="2 3">
    <name type="scientific">Perkinsus olseni</name>
    <name type="common">Perkinsus atlanticus</name>
    <dbReference type="NCBI Taxonomy" id="32597"/>
    <lineage>
        <taxon>Eukaryota</taxon>
        <taxon>Sar</taxon>
        <taxon>Alveolata</taxon>
        <taxon>Perkinsozoa</taxon>
        <taxon>Perkinsea</taxon>
        <taxon>Perkinsida</taxon>
        <taxon>Perkinsidae</taxon>
        <taxon>Perkinsus</taxon>
    </lineage>
</organism>
<feature type="signal peptide" evidence="1">
    <location>
        <begin position="1"/>
        <end position="18"/>
    </location>
</feature>
<feature type="non-terminal residue" evidence="2">
    <location>
        <position position="1"/>
    </location>
</feature>
<gene>
    <name evidence="2" type="ORF">FOZ62_005373</name>
</gene>
<proteinExistence type="predicted"/>